<protein>
    <recommendedName>
        <fullName evidence="3">Nitrous oxide-stimulated promoter family protein</fullName>
    </recommendedName>
</protein>
<organism evidence="1 2">
    <name type="scientific">Candidatus Desulfosporosinus infrequens</name>
    <dbReference type="NCBI Taxonomy" id="2043169"/>
    <lineage>
        <taxon>Bacteria</taxon>
        <taxon>Bacillati</taxon>
        <taxon>Bacillota</taxon>
        <taxon>Clostridia</taxon>
        <taxon>Eubacteriales</taxon>
        <taxon>Desulfitobacteriaceae</taxon>
        <taxon>Desulfosporosinus</taxon>
    </lineage>
</organism>
<dbReference type="EMBL" id="OMOF01000101">
    <property type="protein sequence ID" value="SPF38176.1"/>
    <property type="molecule type" value="Genomic_DNA"/>
</dbReference>
<dbReference type="Pfam" id="PF11756">
    <property type="entry name" value="YgbA_NO"/>
    <property type="match status" value="1"/>
</dbReference>
<name>A0A2U3KEV5_9FIRM</name>
<sequence length="104" mass="11970">MSNRLEREKNTLQIMLKLYCKDNHHSVGGLCPECQALEVYALNRLTHCKFGESKSTCGKCAVHCYKPEMRQRIIEAMRYSGPKMLLSHPIVAIRHLLDGRKKVN</sequence>
<dbReference type="Proteomes" id="UP000238916">
    <property type="component" value="Unassembled WGS sequence"/>
</dbReference>
<dbReference type="AlphaFoldDB" id="A0A2U3KEV5"/>
<evidence type="ECO:0000313" key="1">
    <source>
        <dbReference type="EMBL" id="SPF38176.1"/>
    </source>
</evidence>
<dbReference type="NCBIfam" id="NF007714">
    <property type="entry name" value="PRK10410.1-2"/>
    <property type="match status" value="1"/>
</dbReference>
<evidence type="ECO:0008006" key="3">
    <source>
        <dbReference type="Google" id="ProtNLM"/>
    </source>
</evidence>
<accession>A0A2U3KEV5</accession>
<dbReference type="OrthoDB" id="164329at2"/>
<dbReference type="InterPro" id="IPR020483">
    <property type="entry name" value="Uncharacterised_YgbA"/>
</dbReference>
<reference evidence="2" key="1">
    <citation type="submission" date="2018-02" db="EMBL/GenBank/DDBJ databases">
        <authorList>
            <person name="Hausmann B."/>
        </authorList>
    </citation>
    <scope>NUCLEOTIDE SEQUENCE [LARGE SCALE GENOMIC DNA]</scope>
    <source>
        <strain evidence="2">Peat soil MAG SbF1</strain>
    </source>
</reference>
<proteinExistence type="predicted"/>
<gene>
    <name evidence="1" type="ORF">SBF1_190110</name>
</gene>
<evidence type="ECO:0000313" key="2">
    <source>
        <dbReference type="Proteomes" id="UP000238916"/>
    </source>
</evidence>